<evidence type="ECO:0000313" key="2">
    <source>
        <dbReference type="Proteomes" id="UP000003874"/>
    </source>
</evidence>
<name>E6MSW8_9BACT</name>
<gene>
    <name evidence="1" type="ORF">HMPREF9420_2586</name>
</gene>
<dbReference type="HOGENOM" id="CLU_3220288_0_0_10"/>
<dbReference type="Proteomes" id="UP000003874">
    <property type="component" value="Unassembled WGS sequence"/>
</dbReference>
<protein>
    <submittedName>
        <fullName evidence="1">Uncharacterized protein</fullName>
    </submittedName>
</protein>
<dbReference type="EMBL" id="AEQO01000195">
    <property type="protein sequence ID" value="EFV03303.1"/>
    <property type="molecule type" value="Genomic_DNA"/>
</dbReference>
<evidence type="ECO:0000313" key="1">
    <source>
        <dbReference type="EMBL" id="EFV03303.1"/>
    </source>
</evidence>
<organism evidence="1 2">
    <name type="scientific">Segatella salivae DSM 15606</name>
    <dbReference type="NCBI Taxonomy" id="888832"/>
    <lineage>
        <taxon>Bacteria</taxon>
        <taxon>Pseudomonadati</taxon>
        <taxon>Bacteroidota</taxon>
        <taxon>Bacteroidia</taxon>
        <taxon>Bacteroidales</taxon>
        <taxon>Prevotellaceae</taxon>
        <taxon>Segatella</taxon>
    </lineage>
</organism>
<dbReference type="AlphaFoldDB" id="E6MSW8"/>
<dbReference type="STRING" id="888832.HMPREF9420_2586"/>
<reference evidence="1 2" key="1">
    <citation type="submission" date="2010-12" db="EMBL/GenBank/DDBJ databases">
        <authorList>
            <person name="Muzny D."/>
            <person name="Qin X."/>
            <person name="Deng J."/>
            <person name="Jiang H."/>
            <person name="Liu Y."/>
            <person name="Qu J."/>
            <person name="Song X.-Z."/>
            <person name="Zhang L."/>
            <person name="Thornton R."/>
            <person name="Coyle M."/>
            <person name="Francisco L."/>
            <person name="Jackson L."/>
            <person name="Javaid M."/>
            <person name="Korchina V."/>
            <person name="Kovar C."/>
            <person name="Mata R."/>
            <person name="Mathew T."/>
            <person name="Ngo R."/>
            <person name="Nguyen L."/>
            <person name="Nguyen N."/>
            <person name="Okwuonu G."/>
            <person name="Ongeri F."/>
            <person name="Pham C."/>
            <person name="Simmons D."/>
            <person name="Wilczek-Boney K."/>
            <person name="Hale W."/>
            <person name="Jakkamsetti A."/>
            <person name="Pham P."/>
            <person name="Ruth R."/>
            <person name="San Lucas F."/>
            <person name="Warren J."/>
            <person name="Zhang J."/>
            <person name="Zhao Z."/>
            <person name="Zhou C."/>
            <person name="Zhu D."/>
            <person name="Lee S."/>
            <person name="Bess C."/>
            <person name="Blankenburg K."/>
            <person name="Forbes L."/>
            <person name="Fu Q."/>
            <person name="Gubbala S."/>
            <person name="Hirani K."/>
            <person name="Jayaseelan J.C."/>
            <person name="Lara F."/>
            <person name="Munidasa M."/>
            <person name="Palculict T."/>
            <person name="Patil S."/>
            <person name="Pu L.-L."/>
            <person name="Saada N."/>
            <person name="Tang L."/>
            <person name="Weissenberger G."/>
            <person name="Zhu Y."/>
            <person name="Hemphill L."/>
            <person name="Shang Y."/>
            <person name="Youmans B."/>
            <person name="Ayvaz T."/>
            <person name="Ross M."/>
            <person name="Santibanez J."/>
            <person name="Aqrawi P."/>
            <person name="Gross S."/>
            <person name="Joshi V."/>
            <person name="Fowler G."/>
            <person name="Nazareth L."/>
            <person name="Reid J."/>
            <person name="Worley K."/>
            <person name="Petrosino J."/>
            <person name="Highlander S."/>
            <person name="Gibbs R."/>
        </authorList>
    </citation>
    <scope>NUCLEOTIDE SEQUENCE [LARGE SCALE GENOMIC DNA]</scope>
    <source>
        <strain evidence="1 2">DSM 15606</strain>
    </source>
</reference>
<proteinExistence type="predicted"/>
<keyword evidence="2" id="KW-1185">Reference proteome</keyword>
<sequence length="44" mass="5284">MIFMTLAEQRSQAMIYGQAYERTRAFKKRRQITKHSTLFITFAL</sequence>
<comment type="caution">
    <text evidence="1">The sequence shown here is derived from an EMBL/GenBank/DDBJ whole genome shotgun (WGS) entry which is preliminary data.</text>
</comment>
<accession>E6MSW8</accession>